<keyword evidence="1" id="KW-0812">Transmembrane</keyword>
<proteinExistence type="predicted"/>
<sequence length="56" mass="6317">MKDWLRNIFKDKKGMGTVEVILIIVVLVGLVIIFKGKITGVVNDIFEKIVSQTSRI</sequence>
<reference evidence="3 4" key="1">
    <citation type="submission" date="2024-03" db="EMBL/GenBank/DDBJ databases">
        <title>Human intestinal bacterial collection.</title>
        <authorList>
            <person name="Pauvert C."/>
            <person name="Hitch T.C.A."/>
            <person name="Clavel T."/>
        </authorList>
    </citation>
    <scope>NUCLEOTIDE SEQUENCE [LARGE SCALE GENOMIC DNA]</scope>
    <source>
        <strain evidence="3 4">CLA-AA-H78B</strain>
    </source>
</reference>
<dbReference type="Proteomes" id="UP001470288">
    <property type="component" value="Unassembled WGS sequence"/>
</dbReference>
<evidence type="ECO:0000256" key="1">
    <source>
        <dbReference type="SAM" id="Phobius"/>
    </source>
</evidence>
<keyword evidence="4" id="KW-1185">Reference proteome</keyword>
<dbReference type="Pfam" id="PF16982">
    <property type="entry name" value="Flp1_like"/>
    <property type="match status" value="1"/>
</dbReference>
<feature type="transmembrane region" description="Helical" evidence="1">
    <location>
        <begin position="20"/>
        <end position="38"/>
    </location>
</feature>
<keyword evidence="1" id="KW-1133">Transmembrane helix</keyword>
<organism evidence="3 4">
    <name type="scientific">Hominiventricola aquisgranensis</name>
    <dbReference type="NCBI Taxonomy" id="3133164"/>
    <lineage>
        <taxon>Bacteria</taxon>
        <taxon>Bacillati</taxon>
        <taxon>Bacillota</taxon>
        <taxon>Clostridia</taxon>
        <taxon>Lachnospirales</taxon>
        <taxon>Lachnospiraceae</taxon>
        <taxon>Hominiventricola</taxon>
    </lineage>
</organism>
<protein>
    <submittedName>
        <fullName evidence="3">Flp1 family type IVb pilin</fullName>
    </submittedName>
</protein>
<dbReference type="EMBL" id="JBBMFC010000014">
    <property type="protein sequence ID" value="MEQ2578961.1"/>
    <property type="molecule type" value="Genomic_DNA"/>
</dbReference>
<keyword evidence="1" id="KW-0472">Membrane</keyword>
<evidence type="ECO:0000259" key="2">
    <source>
        <dbReference type="Pfam" id="PF16982"/>
    </source>
</evidence>
<evidence type="ECO:0000313" key="3">
    <source>
        <dbReference type="EMBL" id="MEQ2578961.1"/>
    </source>
</evidence>
<dbReference type="RefSeq" id="WP_117500016.1">
    <property type="nucleotide sequence ID" value="NZ_JBBMFC010000014.1"/>
</dbReference>
<evidence type="ECO:0000313" key="4">
    <source>
        <dbReference type="Proteomes" id="UP001470288"/>
    </source>
</evidence>
<accession>A0ABV1I1A2</accession>
<comment type="caution">
    <text evidence="3">The sequence shown here is derived from an EMBL/GenBank/DDBJ whole genome shotgun (WGS) entry which is preliminary data.</text>
</comment>
<feature type="domain" description="Putative Flagellin Flp1-like" evidence="2">
    <location>
        <begin position="8"/>
        <end position="54"/>
    </location>
</feature>
<name>A0ABV1I1A2_9FIRM</name>
<dbReference type="InterPro" id="IPR031564">
    <property type="entry name" value="Flp1-like"/>
</dbReference>
<gene>
    <name evidence="3" type="ORF">WMO62_08930</name>
</gene>